<comment type="similarity">
    <text evidence="2 6">Belongs to the transposase mutator family.</text>
</comment>
<dbReference type="InterPro" id="IPR001207">
    <property type="entry name" value="Transposase_mutator"/>
</dbReference>
<gene>
    <name evidence="7" type="ORF">ACFFHQ_13390</name>
</gene>
<evidence type="ECO:0000313" key="7">
    <source>
        <dbReference type="EMBL" id="MFC0298398.1"/>
    </source>
</evidence>
<feature type="non-terminal residue" evidence="7">
    <location>
        <position position="1"/>
    </location>
</feature>
<evidence type="ECO:0000256" key="3">
    <source>
        <dbReference type="ARBA" id="ARBA00022578"/>
    </source>
</evidence>
<evidence type="ECO:0000256" key="2">
    <source>
        <dbReference type="ARBA" id="ARBA00010961"/>
    </source>
</evidence>
<keyword evidence="8" id="KW-1185">Reference proteome</keyword>
<accession>A0ABV6GW51</accession>
<keyword evidence="5 6" id="KW-0233">DNA recombination</keyword>
<sequence length="210" mass="25002">RASLGGPDERREQKFATLVGDHFGMSPTNILLTRVIRQFVKEKLELIMREEIKHFLEIEQARTPNRRNGCYLRCVRKKDQFEMAEDLKLIYRSPNKEIALEMFQQFQSKWSHKYPREVQSWANELDVLLTFMDYPSSIRSVIYTTNAIERTIKEIRKRLKPMNSLSSLEAAEKVVYLTIQDFNEKWAGRKLRGFAEAQEALERMFEERYN</sequence>
<reference evidence="7 8" key="1">
    <citation type="submission" date="2024-09" db="EMBL/GenBank/DDBJ databases">
        <authorList>
            <person name="Sun Q."/>
            <person name="Mori K."/>
        </authorList>
    </citation>
    <scope>NUCLEOTIDE SEQUENCE [LARGE SCALE GENOMIC DNA]</scope>
    <source>
        <strain evidence="7 8">CCM 7224</strain>
    </source>
</reference>
<evidence type="ECO:0000313" key="8">
    <source>
        <dbReference type="Proteomes" id="UP001589785"/>
    </source>
</evidence>
<keyword evidence="3 6" id="KW-0815">Transposition</keyword>
<dbReference type="Pfam" id="PF00872">
    <property type="entry name" value="Transposase_mut"/>
    <property type="match status" value="1"/>
</dbReference>
<proteinExistence type="inferred from homology"/>
<evidence type="ECO:0000256" key="6">
    <source>
        <dbReference type="RuleBase" id="RU365089"/>
    </source>
</evidence>
<comment type="function">
    <text evidence="1 6">Required for the transposition of the insertion element.</text>
</comment>
<evidence type="ECO:0000256" key="5">
    <source>
        <dbReference type="ARBA" id="ARBA00023172"/>
    </source>
</evidence>
<evidence type="ECO:0000256" key="1">
    <source>
        <dbReference type="ARBA" id="ARBA00002190"/>
    </source>
</evidence>
<dbReference type="PANTHER" id="PTHR33217:SF8">
    <property type="entry name" value="MUTATOR FAMILY TRANSPOSASE"/>
    <property type="match status" value="1"/>
</dbReference>
<keyword evidence="6" id="KW-0814">Transposable element</keyword>
<comment type="caution">
    <text evidence="7">The sequence shown here is derived from an EMBL/GenBank/DDBJ whole genome shotgun (WGS) entry which is preliminary data.</text>
</comment>
<dbReference type="PANTHER" id="PTHR33217">
    <property type="entry name" value="TRANSPOSASE FOR INSERTION SEQUENCE ELEMENT IS1081"/>
    <property type="match status" value="1"/>
</dbReference>
<dbReference type="Proteomes" id="UP001589785">
    <property type="component" value="Unassembled WGS sequence"/>
</dbReference>
<name>A0ABV6GW51_9BACL</name>
<evidence type="ECO:0000256" key="4">
    <source>
        <dbReference type="ARBA" id="ARBA00023125"/>
    </source>
</evidence>
<keyword evidence="4 6" id="KW-0238">DNA-binding</keyword>
<dbReference type="EMBL" id="JBHLVN010000076">
    <property type="protein sequence ID" value="MFC0298398.1"/>
    <property type="molecule type" value="Genomic_DNA"/>
</dbReference>
<organism evidence="7 8">
    <name type="scientific">Geobacillus jurassicus</name>
    <dbReference type="NCBI Taxonomy" id="235932"/>
    <lineage>
        <taxon>Bacteria</taxon>
        <taxon>Bacillati</taxon>
        <taxon>Bacillota</taxon>
        <taxon>Bacilli</taxon>
        <taxon>Bacillales</taxon>
        <taxon>Anoxybacillaceae</taxon>
        <taxon>Geobacillus</taxon>
    </lineage>
</organism>
<protein>
    <recommendedName>
        <fullName evidence="6">Mutator family transposase</fullName>
    </recommendedName>
</protein>
<dbReference type="RefSeq" id="WP_382377478.1">
    <property type="nucleotide sequence ID" value="NZ_JBHLVN010000076.1"/>
</dbReference>